<dbReference type="InterPro" id="IPR013525">
    <property type="entry name" value="ABC2_TM"/>
</dbReference>
<dbReference type="PROSITE" id="PS51012">
    <property type="entry name" value="ABC_TM2"/>
    <property type="match status" value="1"/>
</dbReference>
<comment type="caution">
    <text evidence="5">Lacks conserved residue(s) required for the propagation of feature annotation.</text>
</comment>
<sequence>MQKIYFLWLRQIKKYFRSRSRIIGSLGQPLLFLLALGYGFGSVFAQAGQGNYLNFLAPGVIGMSIIFTAIFSGMEVIWDRQFGFLKETLVAPMPRFHIMIGRTLGGATVATMQGVIVMLLSLAFGFHPLNWWLVLPAVGVMFLVALLFTSLGTMVASLLDDMQGFQLIMNFLVMPLFFLSGALFPLQGLPALLAILARIDPLSYGIDALRVLLINAGHYGLGTDLAVLSAVTLAFVWLGAVFFRRLQV</sequence>
<proteinExistence type="inferred from homology"/>
<feature type="transmembrane region" description="Helical" evidence="5">
    <location>
        <begin position="99"/>
        <end position="125"/>
    </location>
</feature>
<protein>
    <recommendedName>
        <fullName evidence="5">Transport permease protein</fullName>
    </recommendedName>
</protein>
<dbReference type="InterPro" id="IPR000412">
    <property type="entry name" value="ABC_2_transport"/>
</dbReference>
<name>A0A4Q0AK98_9BACT</name>
<accession>A0A4Q0AK98</accession>
<dbReference type="InterPro" id="IPR051784">
    <property type="entry name" value="Nod_factor_ABC_transporter"/>
</dbReference>
<keyword evidence="3 5" id="KW-1133">Transmembrane helix</keyword>
<keyword evidence="8" id="KW-1185">Reference proteome</keyword>
<dbReference type="EMBL" id="SCKW01000001">
    <property type="protein sequence ID" value="RWZ82049.1"/>
    <property type="molecule type" value="Genomic_DNA"/>
</dbReference>
<keyword evidence="2 5" id="KW-0812">Transmembrane</keyword>
<feature type="transmembrane region" description="Helical" evidence="5">
    <location>
        <begin position="219"/>
        <end position="243"/>
    </location>
</feature>
<dbReference type="GO" id="GO:0043190">
    <property type="term" value="C:ATP-binding cassette (ABC) transporter complex"/>
    <property type="evidence" value="ECO:0007669"/>
    <property type="project" value="InterPro"/>
</dbReference>
<keyword evidence="5" id="KW-1003">Cell membrane</keyword>
<keyword evidence="4 5" id="KW-0472">Membrane</keyword>
<dbReference type="InterPro" id="IPR047817">
    <property type="entry name" value="ABC2_TM_bact-type"/>
</dbReference>
<evidence type="ECO:0000256" key="3">
    <source>
        <dbReference type="ARBA" id="ARBA00022989"/>
    </source>
</evidence>
<dbReference type="PRINTS" id="PR00164">
    <property type="entry name" value="ABC2TRNSPORT"/>
</dbReference>
<comment type="caution">
    <text evidence="7">The sequence shown here is derived from an EMBL/GenBank/DDBJ whole genome shotgun (WGS) entry which is preliminary data.</text>
</comment>
<evidence type="ECO:0000313" key="7">
    <source>
        <dbReference type="EMBL" id="RWZ82049.1"/>
    </source>
</evidence>
<evidence type="ECO:0000256" key="2">
    <source>
        <dbReference type="ARBA" id="ARBA00022692"/>
    </source>
</evidence>
<feature type="transmembrane region" description="Helical" evidence="5">
    <location>
        <begin position="55"/>
        <end position="78"/>
    </location>
</feature>
<feature type="transmembrane region" description="Helical" evidence="5">
    <location>
        <begin position="171"/>
        <end position="199"/>
    </location>
</feature>
<dbReference type="Pfam" id="PF01061">
    <property type="entry name" value="ABC2_membrane"/>
    <property type="match status" value="1"/>
</dbReference>
<evidence type="ECO:0000256" key="5">
    <source>
        <dbReference type="RuleBase" id="RU361157"/>
    </source>
</evidence>
<reference evidence="7" key="1">
    <citation type="submission" date="2019-01" db="EMBL/GenBank/DDBJ databases">
        <title>Genomic signatures and co-occurrence patterns of the ultra-small Saccharimodia (Patescibacteria phylum) suggest a symbiotic lifestyle.</title>
        <authorList>
            <person name="Lemos L."/>
            <person name="Medeiros J."/>
            <person name="Andreote F."/>
            <person name="Fernandes G."/>
            <person name="Varani A."/>
            <person name="Oliveira G."/>
            <person name="Pylro V."/>
        </authorList>
    </citation>
    <scope>NUCLEOTIDE SEQUENCE [LARGE SCALE GENOMIC DNA]</scope>
    <source>
        <strain evidence="7">AMD01</strain>
    </source>
</reference>
<evidence type="ECO:0000256" key="4">
    <source>
        <dbReference type="ARBA" id="ARBA00023136"/>
    </source>
</evidence>
<comment type="similarity">
    <text evidence="5">Belongs to the ABC-2 integral membrane protein family.</text>
</comment>
<evidence type="ECO:0000256" key="1">
    <source>
        <dbReference type="ARBA" id="ARBA00004141"/>
    </source>
</evidence>
<feature type="domain" description="ABC transmembrane type-2" evidence="6">
    <location>
        <begin position="20"/>
        <end position="246"/>
    </location>
</feature>
<dbReference type="PANTHER" id="PTHR43229">
    <property type="entry name" value="NODULATION PROTEIN J"/>
    <property type="match status" value="1"/>
</dbReference>
<evidence type="ECO:0000313" key="8">
    <source>
        <dbReference type="Proteomes" id="UP000289269"/>
    </source>
</evidence>
<dbReference type="PANTHER" id="PTHR43229:SF2">
    <property type="entry name" value="NODULATION PROTEIN J"/>
    <property type="match status" value="1"/>
</dbReference>
<dbReference type="GO" id="GO:0140359">
    <property type="term" value="F:ABC-type transporter activity"/>
    <property type="evidence" value="ECO:0007669"/>
    <property type="project" value="InterPro"/>
</dbReference>
<organism evidence="7 8">
    <name type="scientific">Candidatus Chaera renei</name>
    <dbReference type="NCBI Taxonomy" id="2506947"/>
    <lineage>
        <taxon>Bacteria</taxon>
        <taxon>Candidatus Saccharimonadota</taxon>
        <taxon>Candidatus Saccharimonadia</taxon>
        <taxon>Candidatus Saccharimonadales</taxon>
        <taxon>Candidatus Saccharimonadaceae</taxon>
        <taxon>Candidatus Chaera</taxon>
    </lineage>
</organism>
<keyword evidence="5" id="KW-0813">Transport</keyword>
<evidence type="ECO:0000259" key="6">
    <source>
        <dbReference type="PROSITE" id="PS51012"/>
    </source>
</evidence>
<feature type="transmembrane region" description="Helical" evidence="5">
    <location>
        <begin position="131"/>
        <end position="159"/>
    </location>
</feature>
<gene>
    <name evidence="7" type="ORF">EOT04_00195</name>
</gene>
<dbReference type="Proteomes" id="UP000289269">
    <property type="component" value="Unassembled WGS sequence"/>
</dbReference>
<dbReference type="PIRSF" id="PIRSF006648">
    <property type="entry name" value="DrrB"/>
    <property type="match status" value="1"/>
</dbReference>
<comment type="subcellular location">
    <subcellularLocation>
        <location evidence="5">Cell membrane</location>
        <topology evidence="5">Multi-pass membrane protein</topology>
    </subcellularLocation>
    <subcellularLocation>
        <location evidence="1">Membrane</location>
        <topology evidence="1">Multi-pass membrane protein</topology>
    </subcellularLocation>
</comment>
<dbReference type="AlphaFoldDB" id="A0A4Q0AK98"/>